<dbReference type="EC" id="2.7.13.3" evidence="3"/>
<dbReference type="InterPro" id="IPR005467">
    <property type="entry name" value="His_kinase_dom"/>
</dbReference>
<dbReference type="GO" id="GO:0000155">
    <property type="term" value="F:phosphorelay sensor kinase activity"/>
    <property type="evidence" value="ECO:0007669"/>
    <property type="project" value="InterPro"/>
</dbReference>
<evidence type="ECO:0000256" key="4">
    <source>
        <dbReference type="ARBA" id="ARBA00022553"/>
    </source>
</evidence>
<dbReference type="InterPro" id="IPR004358">
    <property type="entry name" value="Sig_transdc_His_kin-like_C"/>
</dbReference>
<dbReference type="SMART" id="SM00388">
    <property type="entry name" value="HisKA"/>
    <property type="match status" value="1"/>
</dbReference>
<evidence type="ECO:0000259" key="14">
    <source>
        <dbReference type="PROSITE" id="PS50109"/>
    </source>
</evidence>
<keyword evidence="17" id="KW-1185">Reference proteome</keyword>
<dbReference type="Pfam" id="PF13188">
    <property type="entry name" value="PAS_8"/>
    <property type="match status" value="1"/>
</dbReference>
<dbReference type="InterPro" id="IPR036890">
    <property type="entry name" value="HATPase_C_sf"/>
</dbReference>
<dbReference type="SMART" id="SM00387">
    <property type="entry name" value="HATPase_c"/>
    <property type="match status" value="1"/>
</dbReference>
<dbReference type="SMART" id="SM00091">
    <property type="entry name" value="PAS"/>
    <property type="match status" value="1"/>
</dbReference>
<dbReference type="InterPro" id="IPR035965">
    <property type="entry name" value="PAS-like_dom_sf"/>
</dbReference>
<evidence type="ECO:0000256" key="2">
    <source>
        <dbReference type="ARBA" id="ARBA00004141"/>
    </source>
</evidence>
<dbReference type="PROSITE" id="PS50109">
    <property type="entry name" value="HIS_KIN"/>
    <property type="match status" value="1"/>
</dbReference>
<dbReference type="CDD" id="cd00075">
    <property type="entry name" value="HATPase"/>
    <property type="match status" value="1"/>
</dbReference>
<evidence type="ECO:0000256" key="7">
    <source>
        <dbReference type="ARBA" id="ARBA00022741"/>
    </source>
</evidence>
<dbReference type="SUPFAM" id="SSF55785">
    <property type="entry name" value="PYP-like sensor domain (PAS domain)"/>
    <property type="match status" value="1"/>
</dbReference>
<dbReference type="Gene3D" id="1.10.287.130">
    <property type="match status" value="1"/>
</dbReference>
<evidence type="ECO:0000256" key="6">
    <source>
        <dbReference type="ARBA" id="ARBA00022692"/>
    </source>
</evidence>
<dbReference type="GO" id="GO:0030295">
    <property type="term" value="F:protein kinase activator activity"/>
    <property type="evidence" value="ECO:0007669"/>
    <property type="project" value="TreeGrafter"/>
</dbReference>
<proteinExistence type="predicted"/>
<dbReference type="RefSeq" id="WP_151053492.1">
    <property type="nucleotide sequence ID" value="NZ_CP044222.1"/>
</dbReference>
<evidence type="ECO:0000256" key="10">
    <source>
        <dbReference type="ARBA" id="ARBA00022989"/>
    </source>
</evidence>
<evidence type="ECO:0000256" key="1">
    <source>
        <dbReference type="ARBA" id="ARBA00000085"/>
    </source>
</evidence>
<dbReference type="PANTHER" id="PTHR42878">
    <property type="entry name" value="TWO-COMPONENT HISTIDINE KINASE"/>
    <property type="match status" value="1"/>
</dbReference>
<dbReference type="InterPro" id="IPR003661">
    <property type="entry name" value="HisK_dim/P_dom"/>
</dbReference>
<keyword evidence="7" id="KW-0547">Nucleotide-binding</keyword>
<sequence>MNQESNQAVTARIAELEAEVSALKSEQLALTRLRKLVNLMPTGFLVIDNRGRISETNPAAESLLGVNLRERAWLEVIQQCFAPRPDDGHEVSLKNGRRILLSTQALPDEPGQLVFMTDQTQTRDLQSKLHHYQRLSEMGRMMASLAHQVRTPLSAALIYASHLTAAELSDNQRLRFAGKVRVHLTHLEQQVRDMLIFARGETRLENRVSADELLARIEDLLDQPLAQYNAECDFINAVGDVSLQCNLEALLGAVLNLVNNALQATGEGAELLIRLDAEEGGGLQLSVTDNGPGMDAEAISKALEPFYTTKSHGTGLGLAIAQVIARAHHGQFELISAPGQGTRAVFRLPLLKSSTQD</sequence>
<keyword evidence="4" id="KW-0597">Phosphoprotein</keyword>
<keyword evidence="8" id="KW-0418">Kinase</keyword>
<evidence type="ECO:0000313" key="16">
    <source>
        <dbReference type="EMBL" id="QEW05447.1"/>
    </source>
</evidence>
<dbReference type="PANTHER" id="PTHR42878:SF7">
    <property type="entry name" value="SENSOR HISTIDINE KINASE GLRK"/>
    <property type="match status" value="1"/>
</dbReference>
<dbReference type="Pfam" id="PF00512">
    <property type="entry name" value="HisKA"/>
    <property type="match status" value="1"/>
</dbReference>
<evidence type="ECO:0000256" key="8">
    <source>
        <dbReference type="ARBA" id="ARBA00022777"/>
    </source>
</evidence>
<dbReference type="PRINTS" id="PR00344">
    <property type="entry name" value="BCTRLSENSOR"/>
</dbReference>
<evidence type="ECO:0000256" key="5">
    <source>
        <dbReference type="ARBA" id="ARBA00022679"/>
    </source>
</evidence>
<keyword evidence="10" id="KW-1133">Transmembrane helix</keyword>
<dbReference type="SUPFAM" id="SSF55874">
    <property type="entry name" value="ATPase domain of HSP90 chaperone/DNA topoisomerase II/histidine kinase"/>
    <property type="match status" value="1"/>
</dbReference>
<dbReference type="InterPro" id="IPR050351">
    <property type="entry name" value="BphY/WalK/GraS-like"/>
</dbReference>
<dbReference type="EMBL" id="CP044222">
    <property type="protein sequence ID" value="QEW05447.1"/>
    <property type="molecule type" value="Genomic_DNA"/>
</dbReference>
<dbReference type="AlphaFoldDB" id="A0A5J6LAA8"/>
<accession>A0A5J6LAA8</accession>
<feature type="domain" description="Histidine kinase" evidence="14">
    <location>
        <begin position="144"/>
        <end position="352"/>
    </location>
</feature>
<evidence type="ECO:0000256" key="3">
    <source>
        <dbReference type="ARBA" id="ARBA00012438"/>
    </source>
</evidence>
<dbReference type="Gene3D" id="3.30.450.20">
    <property type="entry name" value="PAS domain"/>
    <property type="match status" value="1"/>
</dbReference>
<keyword evidence="9" id="KW-0067">ATP-binding</keyword>
<keyword evidence="11" id="KW-0902">Two-component regulatory system</keyword>
<dbReference type="Pfam" id="PF02518">
    <property type="entry name" value="HATPase_c"/>
    <property type="match status" value="1"/>
</dbReference>
<gene>
    <name evidence="16" type="ORF">F5I99_02470</name>
</gene>
<feature type="domain" description="PAS" evidence="15">
    <location>
        <begin position="29"/>
        <end position="70"/>
    </location>
</feature>
<organism evidence="16 17">
    <name type="scientific">Nitrincola iocasae</name>
    <dbReference type="NCBI Taxonomy" id="2614693"/>
    <lineage>
        <taxon>Bacteria</taxon>
        <taxon>Pseudomonadati</taxon>
        <taxon>Pseudomonadota</taxon>
        <taxon>Gammaproteobacteria</taxon>
        <taxon>Oceanospirillales</taxon>
        <taxon>Oceanospirillaceae</taxon>
        <taxon>Nitrincola</taxon>
    </lineage>
</organism>
<comment type="subcellular location">
    <subcellularLocation>
        <location evidence="2">Membrane</location>
        <topology evidence="2">Multi-pass membrane protein</topology>
    </subcellularLocation>
</comment>
<evidence type="ECO:0000259" key="15">
    <source>
        <dbReference type="PROSITE" id="PS50112"/>
    </source>
</evidence>
<dbReference type="Gene3D" id="3.30.565.10">
    <property type="entry name" value="Histidine kinase-like ATPase, C-terminal domain"/>
    <property type="match status" value="1"/>
</dbReference>
<name>A0A5J6LAA8_9GAMM</name>
<protein>
    <recommendedName>
        <fullName evidence="3">histidine kinase</fullName>
        <ecNumber evidence="3">2.7.13.3</ecNumber>
    </recommendedName>
</protein>
<reference evidence="16 17" key="1">
    <citation type="submission" date="2019-09" db="EMBL/GenBank/DDBJ databases">
        <title>Nitrincola iocasae sp. nov., a bacterium isolated from the sediment collected at a cold seep field in South China Sea.</title>
        <authorList>
            <person name="Zhang H."/>
            <person name="Wang H."/>
            <person name="Li C."/>
        </authorList>
    </citation>
    <scope>NUCLEOTIDE SEQUENCE [LARGE SCALE GENOMIC DNA]</scope>
    <source>
        <strain evidence="16 17">KXZD1103</strain>
    </source>
</reference>
<keyword evidence="6" id="KW-0812">Transmembrane</keyword>
<dbReference type="CDD" id="cd00130">
    <property type="entry name" value="PAS"/>
    <property type="match status" value="1"/>
</dbReference>
<keyword evidence="12" id="KW-0472">Membrane</keyword>
<feature type="coiled-coil region" evidence="13">
    <location>
        <begin position="6"/>
        <end position="33"/>
    </location>
</feature>
<evidence type="ECO:0000256" key="9">
    <source>
        <dbReference type="ARBA" id="ARBA00022840"/>
    </source>
</evidence>
<dbReference type="KEGG" id="nik:F5I99_02470"/>
<comment type="catalytic activity">
    <reaction evidence="1">
        <text>ATP + protein L-histidine = ADP + protein N-phospho-L-histidine.</text>
        <dbReference type="EC" id="2.7.13.3"/>
    </reaction>
</comment>
<dbReference type="Proteomes" id="UP000325606">
    <property type="component" value="Chromosome"/>
</dbReference>
<dbReference type="InterPro" id="IPR003594">
    <property type="entry name" value="HATPase_dom"/>
</dbReference>
<evidence type="ECO:0000256" key="12">
    <source>
        <dbReference type="ARBA" id="ARBA00023136"/>
    </source>
</evidence>
<evidence type="ECO:0000313" key="17">
    <source>
        <dbReference type="Proteomes" id="UP000325606"/>
    </source>
</evidence>
<dbReference type="GO" id="GO:0000156">
    <property type="term" value="F:phosphorelay response regulator activity"/>
    <property type="evidence" value="ECO:0007669"/>
    <property type="project" value="TreeGrafter"/>
</dbReference>
<dbReference type="GO" id="GO:0016020">
    <property type="term" value="C:membrane"/>
    <property type="evidence" value="ECO:0007669"/>
    <property type="project" value="UniProtKB-SubCell"/>
</dbReference>
<evidence type="ECO:0000256" key="13">
    <source>
        <dbReference type="SAM" id="Coils"/>
    </source>
</evidence>
<dbReference type="CDD" id="cd00082">
    <property type="entry name" value="HisKA"/>
    <property type="match status" value="1"/>
</dbReference>
<dbReference type="SUPFAM" id="SSF47384">
    <property type="entry name" value="Homodimeric domain of signal transducing histidine kinase"/>
    <property type="match status" value="1"/>
</dbReference>
<evidence type="ECO:0000256" key="11">
    <source>
        <dbReference type="ARBA" id="ARBA00023012"/>
    </source>
</evidence>
<dbReference type="InterPro" id="IPR000014">
    <property type="entry name" value="PAS"/>
</dbReference>
<keyword evidence="5" id="KW-0808">Transferase</keyword>
<dbReference type="PROSITE" id="PS50112">
    <property type="entry name" value="PAS"/>
    <property type="match status" value="1"/>
</dbReference>
<dbReference type="GO" id="GO:0005524">
    <property type="term" value="F:ATP binding"/>
    <property type="evidence" value="ECO:0007669"/>
    <property type="project" value="UniProtKB-KW"/>
</dbReference>
<dbReference type="InterPro" id="IPR036097">
    <property type="entry name" value="HisK_dim/P_sf"/>
</dbReference>
<keyword evidence="13" id="KW-0175">Coiled coil</keyword>
<dbReference type="GO" id="GO:0007234">
    <property type="term" value="P:osmosensory signaling via phosphorelay pathway"/>
    <property type="evidence" value="ECO:0007669"/>
    <property type="project" value="TreeGrafter"/>
</dbReference>